<dbReference type="EMBL" id="JBGOSP010000017">
    <property type="protein sequence ID" value="MFA3840532.1"/>
    <property type="molecule type" value="Genomic_DNA"/>
</dbReference>
<keyword evidence="2" id="KW-1185">Reference proteome</keyword>
<accession>A0ABV4SQ05</accession>
<reference evidence="1 2" key="1">
    <citation type="submission" date="2024-08" db="EMBL/GenBank/DDBJ databases">
        <title>Genome sequence of Streptomyces aureus CACIA-1.46HGO.</title>
        <authorList>
            <person name="Evangelista-Martinez Z."/>
        </authorList>
    </citation>
    <scope>NUCLEOTIDE SEQUENCE [LARGE SCALE GENOMIC DNA]</scope>
    <source>
        <strain evidence="1 2">CACIA-1.46HGO</strain>
    </source>
</reference>
<proteinExistence type="predicted"/>
<name>A0ABV4SQ05_9ACTN</name>
<comment type="caution">
    <text evidence="1">The sequence shown here is derived from an EMBL/GenBank/DDBJ whole genome shotgun (WGS) entry which is preliminary data.</text>
</comment>
<dbReference type="Proteomes" id="UP001571476">
    <property type="component" value="Unassembled WGS sequence"/>
</dbReference>
<evidence type="ECO:0000313" key="1">
    <source>
        <dbReference type="EMBL" id="MFA3840532.1"/>
    </source>
</evidence>
<gene>
    <name evidence="1" type="ORF">ACEG43_30815</name>
</gene>
<protein>
    <submittedName>
        <fullName evidence="1">Uncharacterized protein</fullName>
    </submittedName>
</protein>
<organism evidence="1 2">
    <name type="scientific">Streptomyces aureus</name>
    <dbReference type="NCBI Taxonomy" id="193461"/>
    <lineage>
        <taxon>Bacteria</taxon>
        <taxon>Bacillati</taxon>
        <taxon>Actinomycetota</taxon>
        <taxon>Actinomycetes</taxon>
        <taxon>Kitasatosporales</taxon>
        <taxon>Streptomycetaceae</taxon>
        <taxon>Streptomyces</taxon>
    </lineage>
</organism>
<dbReference type="RefSeq" id="WP_372565063.1">
    <property type="nucleotide sequence ID" value="NZ_JBGOSP010000017.1"/>
</dbReference>
<evidence type="ECO:0000313" key="2">
    <source>
        <dbReference type="Proteomes" id="UP001571476"/>
    </source>
</evidence>
<sequence>MANSLLGRIHLPDRLPELTTDARGLVREAVATYKAIPDRTAGRPARLALSLPAWGAPWTALAMRALDDGTTYLTEWRRPGADETVTLPLPSLRDTPVRVEALQPASTKALTEWQPLASS</sequence>